<reference evidence="2 3" key="1">
    <citation type="journal article" date="2017" name="Nature">
        <title>The Apostasia genome and the evolution of orchids.</title>
        <authorList>
            <person name="Zhang G.Q."/>
            <person name="Liu K.W."/>
            <person name="Li Z."/>
            <person name="Lohaus R."/>
            <person name="Hsiao Y.Y."/>
            <person name="Niu S.C."/>
            <person name="Wang J.Y."/>
            <person name="Lin Y.C."/>
            <person name="Xu Q."/>
            <person name="Chen L.J."/>
            <person name="Yoshida K."/>
            <person name="Fujiwara S."/>
            <person name="Wang Z.W."/>
            <person name="Zhang Y.Q."/>
            <person name="Mitsuda N."/>
            <person name="Wang M."/>
            <person name="Liu G.H."/>
            <person name="Pecoraro L."/>
            <person name="Huang H.X."/>
            <person name="Xiao X.J."/>
            <person name="Lin M."/>
            <person name="Wu X.Y."/>
            <person name="Wu W.L."/>
            <person name="Chen Y.Y."/>
            <person name="Chang S.B."/>
            <person name="Sakamoto S."/>
            <person name="Ohme-Takagi M."/>
            <person name="Yagi M."/>
            <person name="Zeng S.J."/>
            <person name="Shen C.Y."/>
            <person name="Yeh C.M."/>
            <person name="Luo Y.B."/>
            <person name="Tsai W.C."/>
            <person name="Van de Peer Y."/>
            <person name="Liu Z.J."/>
        </authorList>
    </citation>
    <scope>NUCLEOTIDE SEQUENCE [LARGE SCALE GENOMIC DNA]</scope>
    <source>
        <strain evidence="3">cv. Shenzhen</strain>
        <tissue evidence="2">Stem</tissue>
    </source>
</reference>
<keyword evidence="1" id="KW-0732">Signal</keyword>
<feature type="chain" id="PRO_5014170732" description="Cysteine proteinase inhibitor" evidence="1">
    <location>
        <begin position="25"/>
        <end position="136"/>
    </location>
</feature>
<evidence type="ECO:0000256" key="1">
    <source>
        <dbReference type="SAM" id="SignalP"/>
    </source>
</evidence>
<dbReference type="EMBL" id="KZ452307">
    <property type="protein sequence ID" value="PKA48621.1"/>
    <property type="molecule type" value="Genomic_DNA"/>
</dbReference>
<keyword evidence="3" id="KW-1185">Reference proteome</keyword>
<evidence type="ECO:0000313" key="3">
    <source>
        <dbReference type="Proteomes" id="UP000236161"/>
    </source>
</evidence>
<evidence type="ECO:0000313" key="2">
    <source>
        <dbReference type="EMBL" id="PKA48621.1"/>
    </source>
</evidence>
<dbReference type="Proteomes" id="UP000236161">
    <property type="component" value="Unassembled WGS sequence"/>
</dbReference>
<gene>
    <name evidence="2" type="ORF">AXF42_Ash020494</name>
</gene>
<proteinExistence type="predicted"/>
<accession>A0A2H9ZZ94</accession>
<organism evidence="2 3">
    <name type="scientific">Apostasia shenzhenica</name>
    <dbReference type="NCBI Taxonomy" id="1088818"/>
    <lineage>
        <taxon>Eukaryota</taxon>
        <taxon>Viridiplantae</taxon>
        <taxon>Streptophyta</taxon>
        <taxon>Embryophyta</taxon>
        <taxon>Tracheophyta</taxon>
        <taxon>Spermatophyta</taxon>
        <taxon>Magnoliopsida</taxon>
        <taxon>Liliopsida</taxon>
        <taxon>Asparagales</taxon>
        <taxon>Orchidaceae</taxon>
        <taxon>Apostasioideae</taxon>
        <taxon>Apostasia</taxon>
    </lineage>
</organism>
<protein>
    <recommendedName>
        <fullName evidence="4">Cysteine proteinase inhibitor</fullName>
    </recommendedName>
</protein>
<dbReference type="AlphaFoldDB" id="A0A2H9ZZ94"/>
<feature type="signal peptide" evidence="1">
    <location>
        <begin position="1"/>
        <end position="24"/>
    </location>
</feature>
<sequence>MASSADCLLVVLILLCATIESSDATDPPGGWISMLRSSRGKDFAFNLCKEALKVYLKSIRHQQITEVLRVLSAQFRDVEPIGEFRLVFLVEKKSMGITFQEIIRLTYKILLWMDSIKSGTVSNVEIMVVRSPPSII</sequence>
<name>A0A2H9ZZ94_9ASPA</name>
<evidence type="ECO:0008006" key="4">
    <source>
        <dbReference type="Google" id="ProtNLM"/>
    </source>
</evidence>